<accession>A0ABW3WDZ4</accession>
<evidence type="ECO:0000256" key="5">
    <source>
        <dbReference type="ARBA" id="ARBA00022695"/>
    </source>
</evidence>
<feature type="site" description="Transition state stabilizer" evidence="7">
    <location>
        <position position="23"/>
    </location>
</feature>
<dbReference type="PROSITE" id="PS01295">
    <property type="entry name" value="ISPD"/>
    <property type="match status" value="1"/>
</dbReference>
<sequence length="239" mass="26389">MRAMQKSRSRHYAIVPAAGTGSRMGAAQPKQYLPLLGRPLIHHALSVLCAAPEIDAVFVVLSVDDREWARHDWSGLGPKLKPLFCGGATRADSVLGGLRAIAHEAEQSDWVLVHDAARPCLAPWHVDKLTRELAHDEVGGLLAVPVADTLKRADHHRHVVETVARDSLWQAQTPQMFRYVMLRRALEGARNVTDEASAIEAAGLRPRLVQGDATNLKVTYPLDLHLAEWILQNREGVQQ</sequence>
<evidence type="ECO:0000256" key="2">
    <source>
        <dbReference type="ARBA" id="ARBA00004787"/>
    </source>
</evidence>
<keyword evidence="4 7" id="KW-0808">Transferase</keyword>
<comment type="catalytic activity">
    <reaction evidence="1 7">
        <text>2-C-methyl-D-erythritol 4-phosphate + CTP + H(+) = 4-CDP-2-C-methyl-D-erythritol + diphosphate</text>
        <dbReference type="Rhea" id="RHEA:13429"/>
        <dbReference type="ChEBI" id="CHEBI:15378"/>
        <dbReference type="ChEBI" id="CHEBI:33019"/>
        <dbReference type="ChEBI" id="CHEBI:37563"/>
        <dbReference type="ChEBI" id="CHEBI:57823"/>
        <dbReference type="ChEBI" id="CHEBI:58262"/>
        <dbReference type="EC" id="2.7.7.60"/>
    </reaction>
</comment>
<gene>
    <name evidence="7 8" type="primary">ispD</name>
    <name evidence="8" type="ORF">ACFQ4M_07580</name>
</gene>
<dbReference type="EC" id="2.7.7.60" evidence="7"/>
<dbReference type="Proteomes" id="UP001597158">
    <property type="component" value="Unassembled WGS sequence"/>
</dbReference>
<dbReference type="GO" id="GO:0050518">
    <property type="term" value="F:2-C-methyl-D-erythritol 4-phosphate cytidylyltransferase activity"/>
    <property type="evidence" value="ECO:0007669"/>
    <property type="project" value="UniProtKB-EC"/>
</dbReference>
<dbReference type="InterPro" id="IPR029044">
    <property type="entry name" value="Nucleotide-diphossugar_trans"/>
</dbReference>
<dbReference type="CDD" id="cd02516">
    <property type="entry name" value="CDP-ME_synthetase"/>
    <property type="match status" value="1"/>
</dbReference>
<dbReference type="Gene3D" id="3.90.550.10">
    <property type="entry name" value="Spore Coat Polysaccharide Biosynthesis Protein SpsA, Chain A"/>
    <property type="match status" value="1"/>
</dbReference>
<reference evidence="9" key="1">
    <citation type="journal article" date="2019" name="Int. J. Syst. Evol. Microbiol.">
        <title>The Global Catalogue of Microorganisms (GCM) 10K type strain sequencing project: providing services to taxonomists for standard genome sequencing and annotation.</title>
        <authorList>
            <consortium name="The Broad Institute Genomics Platform"/>
            <consortium name="The Broad Institute Genome Sequencing Center for Infectious Disease"/>
            <person name="Wu L."/>
            <person name="Ma J."/>
        </authorList>
    </citation>
    <scope>NUCLEOTIDE SEQUENCE [LARGE SCALE GENOMIC DNA]</scope>
    <source>
        <strain evidence="9">CCUG 48884</strain>
    </source>
</reference>
<dbReference type="NCBIfam" id="TIGR00453">
    <property type="entry name" value="ispD"/>
    <property type="match status" value="1"/>
</dbReference>
<comment type="caution">
    <text evidence="8">The sequence shown here is derived from an EMBL/GenBank/DDBJ whole genome shotgun (WGS) entry which is preliminary data.</text>
</comment>
<dbReference type="EMBL" id="JBHTMC010000013">
    <property type="protein sequence ID" value="MFD1263443.1"/>
    <property type="molecule type" value="Genomic_DNA"/>
</dbReference>
<dbReference type="PANTHER" id="PTHR32125">
    <property type="entry name" value="2-C-METHYL-D-ERYTHRITOL 4-PHOSPHATE CYTIDYLYLTRANSFERASE, CHLOROPLASTIC"/>
    <property type="match status" value="1"/>
</dbReference>
<comment type="similarity">
    <text evidence="3 7">Belongs to the IspD/TarI cytidylyltransferase family. IspD subfamily.</text>
</comment>
<dbReference type="InterPro" id="IPR050088">
    <property type="entry name" value="IspD/TarI_cytidylyltransf_bact"/>
</dbReference>
<dbReference type="InterPro" id="IPR001228">
    <property type="entry name" value="IspD"/>
</dbReference>
<comment type="pathway">
    <text evidence="2 7">Isoprenoid biosynthesis; isopentenyl diphosphate biosynthesis via DXP pathway; isopentenyl diphosphate from 1-deoxy-D-xylulose 5-phosphate: step 2/6.</text>
</comment>
<dbReference type="InterPro" id="IPR034683">
    <property type="entry name" value="IspD/TarI"/>
</dbReference>
<name>A0ABW3WDZ4_9RHOO</name>
<keyword evidence="6 7" id="KW-0414">Isoprene biosynthesis</keyword>
<evidence type="ECO:0000256" key="3">
    <source>
        <dbReference type="ARBA" id="ARBA00009789"/>
    </source>
</evidence>
<keyword evidence="9" id="KW-1185">Reference proteome</keyword>
<feature type="site" description="Positions MEP for the nucleophilic attack" evidence="7">
    <location>
        <position position="217"/>
    </location>
</feature>
<evidence type="ECO:0000256" key="7">
    <source>
        <dbReference type="HAMAP-Rule" id="MF_00108"/>
    </source>
</evidence>
<dbReference type="SUPFAM" id="SSF53448">
    <property type="entry name" value="Nucleotide-diphospho-sugar transferases"/>
    <property type="match status" value="1"/>
</dbReference>
<dbReference type="PANTHER" id="PTHR32125:SF4">
    <property type="entry name" value="2-C-METHYL-D-ERYTHRITOL 4-PHOSPHATE CYTIDYLYLTRANSFERASE, CHLOROPLASTIC"/>
    <property type="match status" value="1"/>
</dbReference>
<proteinExistence type="inferred from homology"/>
<evidence type="ECO:0000256" key="6">
    <source>
        <dbReference type="ARBA" id="ARBA00023229"/>
    </source>
</evidence>
<evidence type="ECO:0000313" key="9">
    <source>
        <dbReference type="Proteomes" id="UP001597158"/>
    </source>
</evidence>
<feature type="site" description="Transition state stabilizer" evidence="7">
    <location>
        <position position="30"/>
    </location>
</feature>
<comment type="function">
    <text evidence="7">Catalyzes the formation of 4-diphosphocytidyl-2-C-methyl-D-erythritol from CTP and 2-C-methyl-D-erythritol 4-phosphate (MEP).</text>
</comment>
<protein>
    <recommendedName>
        <fullName evidence="7">2-C-methyl-D-erythritol 4-phosphate cytidylyltransferase</fullName>
        <ecNumber evidence="7">2.7.7.60</ecNumber>
    </recommendedName>
    <alternativeName>
        <fullName evidence="7">4-diphosphocytidyl-2C-methyl-D-erythritol synthase</fullName>
    </alternativeName>
    <alternativeName>
        <fullName evidence="7">MEP cytidylyltransferase</fullName>
        <shortName evidence="7">MCT</shortName>
    </alternativeName>
</protein>
<dbReference type="HAMAP" id="MF_00108">
    <property type="entry name" value="IspD"/>
    <property type="match status" value="1"/>
</dbReference>
<organism evidence="8 9">
    <name type="scientific">Thauera mechernichensis</name>
    <dbReference type="NCBI Taxonomy" id="82788"/>
    <lineage>
        <taxon>Bacteria</taxon>
        <taxon>Pseudomonadati</taxon>
        <taxon>Pseudomonadota</taxon>
        <taxon>Betaproteobacteria</taxon>
        <taxon>Rhodocyclales</taxon>
        <taxon>Zoogloeaceae</taxon>
        <taxon>Thauera</taxon>
    </lineage>
</organism>
<evidence type="ECO:0000256" key="4">
    <source>
        <dbReference type="ARBA" id="ARBA00022679"/>
    </source>
</evidence>
<evidence type="ECO:0000313" key="8">
    <source>
        <dbReference type="EMBL" id="MFD1263443.1"/>
    </source>
</evidence>
<dbReference type="Pfam" id="PF01128">
    <property type="entry name" value="IspD"/>
    <property type="match status" value="1"/>
</dbReference>
<feature type="site" description="Positions MEP for the nucleophilic attack" evidence="7">
    <location>
        <position position="165"/>
    </location>
</feature>
<keyword evidence="5 7" id="KW-0548">Nucleotidyltransferase</keyword>
<evidence type="ECO:0000256" key="1">
    <source>
        <dbReference type="ARBA" id="ARBA00001282"/>
    </source>
</evidence>
<dbReference type="InterPro" id="IPR018294">
    <property type="entry name" value="ISPD_synthase_CS"/>
</dbReference>
<dbReference type="RefSeq" id="WP_277833167.1">
    <property type="nucleotide sequence ID" value="NZ_JARQZE010000007.1"/>
</dbReference>